<dbReference type="SMART" id="SM00450">
    <property type="entry name" value="RHOD"/>
    <property type="match status" value="2"/>
</dbReference>
<dbReference type="STRING" id="679200.HMPREF9333_01932"/>
<sequence length="306" mass="33118">MKKSLDTDLNKNFKGGFNKKIEKCNFIRLFLAAAAASAFLSACSSSGSPANSSSQAAPGAASGGVTVTEKDGYKYVSAQDAVDAAKKSDVHVIDVREWKEYSKGRLQNSLWNPIFPLEDESLTQSLKKYAQDNLNDGKDIYIICNSGQRGAQKATGVFKDAGIDESKIFTVEGGAKALSGIKDAFTTSRIDEGIDWKYTDGKDVLELKDAQIVDVRDPQTYADGHLEGSLNASLKEFDDTAAQTAFYEFSKSKLDPQKPVYLLCYSGNKCAKTGISILKDAGFNTDNVFIIKDGAKDKDISAAFVK</sequence>
<dbReference type="eggNOG" id="COG0607">
    <property type="taxonomic scope" value="Bacteria"/>
</dbReference>
<evidence type="ECO:0000313" key="2">
    <source>
        <dbReference type="EMBL" id="EHI54919.1"/>
    </source>
</evidence>
<dbReference type="InterPro" id="IPR050229">
    <property type="entry name" value="GlpE_sulfurtransferase"/>
</dbReference>
<feature type="domain" description="Rhodanese" evidence="1">
    <location>
        <begin position="86"/>
        <end position="187"/>
    </location>
</feature>
<dbReference type="PROSITE" id="PS50206">
    <property type="entry name" value="RHODANESE_3"/>
    <property type="match status" value="2"/>
</dbReference>
<dbReference type="AlphaFoldDB" id="G5GK41"/>
<feature type="domain" description="Rhodanese" evidence="1">
    <location>
        <begin position="206"/>
        <end position="294"/>
    </location>
</feature>
<comment type="caution">
    <text evidence="2">The sequence shown here is derived from an EMBL/GenBank/DDBJ whole genome shotgun (WGS) entry which is preliminary data.</text>
</comment>
<dbReference type="InterPro" id="IPR001763">
    <property type="entry name" value="Rhodanese-like_dom"/>
</dbReference>
<dbReference type="HOGENOM" id="CLU_914324_0_0_9"/>
<dbReference type="Gene3D" id="3.40.250.10">
    <property type="entry name" value="Rhodanese-like domain"/>
    <property type="match status" value="2"/>
</dbReference>
<dbReference type="InterPro" id="IPR036873">
    <property type="entry name" value="Rhodanese-like_dom_sf"/>
</dbReference>
<reference evidence="2 3" key="1">
    <citation type="submission" date="2011-08" db="EMBL/GenBank/DDBJ databases">
        <title>The Genome Sequence of Johnsonella ignava ATCC 51276.</title>
        <authorList>
            <consortium name="The Broad Institute Genome Sequencing Platform"/>
            <person name="Earl A."/>
            <person name="Ward D."/>
            <person name="Feldgarden M."/>
            <person name="Gevers D."/>
            <person name="Izard J."/>
            <person name="Blanton J.M."/>
            <person name="Baranova O.V."/>
            <person name="Dewhirst F.E."/>
            <person name="Young S.K."/>
            <person name="Zeng Q."/>
            <person name="Gargeya S."/>
            <person name="Fitzgerald M."/>
            <person name="Haas B."/>
            <person name="Abouelleil A."/>
            <person name="Alvarado L."/>
            <person name="Arachchi H.M."/>
            <person name="Berlin A."/>
            <person name="Brown A."/>
            <person name="Chapman S.B."/>
            <person name="Chen Z."/>
            <person name="Dunbar C."/>
            <person name="Freedman E."/>
            <person name="Gearin G."/>
            <person name="Gellesch M."/>
            <person name="Goldberg J."/>
            <person name="Griggs A."/>
            <person name="Gujja S."/>
            <person name="Heiman D."/>
            <person name="Howarth C."/>
            <person name="Larson L."/>
            <person name="Lui A."/>
            <person name="MacDonald P.J.P."/>
            <person name="Montmayeur A."/>
            <person name="Murphy C."/>
            <person name="Neiman D."/>
            <person name="Pearson M."/>
            <person name="Priest M."/>
            <person name="Roberts A."/>
            <person name="Saif S."/>
            <person name="Shea T."/>
            <person name="Shenoy N."/>
            <person name="Sisk P."/>
            <person name="Stolte C."/>
            <person name="Sykes S."/>
            <person name="Wortman J."/>
            <person name="Nusbaum C."/>
            <person name="Birren B."/>
        </authorList>
    </citation>
    <scope>NUCLEOTIDE SEQUENCE [LARGE SCALE GENOMIC DNA]</scope>
    <source>
        <strain evidence="2 3">ATCC 51276</strain>
    </source>
</reference>
<dbReference type="RefSeq" id="WP_005541749.1">
    <property type="nucleotide sequence ID" value="NZ_JH378837.1"/>
</dbReference>
<keyword evidence="3" id="KW-1185">Reference proteome</keyword>
<organism evidence="2 3">
    <name type="scientific">Johnsonella ignava ATCC 51276</name>
    <dbReference type="NCBI Taxonomy" id="679200"/>
    <lineage>
        <taxon>Bacteria</taxon>
        <taxon>Bacillati</taxon>
        <taxon>Bacillota</taxon>
        <taxon>Clostridia</taxon>
        <taxon>Lachnospirales</taxon>
        <taxon>Lachnospiraceae</taxon>
        <taxon>Johnsonella</taxon>
    </lineage>
</organism>
<dbReference type="CDD" id="cd00158">
    <property type="entry name" value="RHOD"/>
    <property type="match status" value="2"/>
</dbReference>
<dbReference type="SUPFAM" id="SSF52821">
    <property type="entry name" value="Rhodanese/Cell cycle control phosphatase"/>
    <property type="match status" value="2"/>
</dbReference>
<name>G5GK41_9FIRM</name>
<evidence type="ECO:0000313" key="3">
    <source>
        <dbReference type="Proteomes" id="UP000003011"/>
    </source>
</evidence>
<accession>G5GK41</accession>
<dbReference type="Proteomes" id="UP000003011">
    <property type="component" value="Unassembled WGS sequence"/>
</dbReference>
<gene>
    <name evidence="2" type="ORF">HMPREF9333_01932</name>
</gene>
<dbReference type="PANTHER" id="PTHR43031:SF7">
    <property type="entry name" value="NITRIC OXIDE REDUCTASE FLRD-NAD(+) REDUCTASE"/>
    <property type="match status" value="1"/>
</dbReference>
<dbReference type="Pfam" id="PF00581">
    <property type="entry name" value="Rhodanese"/>
    <property type="match status" value="2"/>
</dbReference>
<evidence type="ECO:0000259" key="1">
    <source>
        <dbReference type="PROSITE" id="PS50206"/>
    </source>
</evidence>
<dbReference type="PANTHER" id="PTHR43031">
    <property type="entry name" value="FAD-DEPENDENT OXIDOREDUCTASE"/>
    <property type="match status" value="1"/>
</dbReference>
<dbReference type="EMBL" id="ACZL01000032">
    <property type="protein sequence ID" value="EHI54919.1"/>
    <property type="molecule type" value="Genomic_DNA"/>
</dbReference>
<protein>
    <recommendedName>
        <fullName evidence="1">Rhodanese domain-containing protein</fullName>
    </recommendedName>
</protein>
<proteinExistence type="predicted"/>
<dbReference type="PATRIC" id="fig|679200.3.peg.2042"/>